<evidence type="ECO:0000313" key="2">
    <source>
        <dbReference type="Proteomes" id="UP000218811"/>
    </source>
</evidence>
<gene>
    <name evidence="1" type="ORF">WOLCODRAFT_63053</name>
</gene>
<dbReference type="AlphaFoldDB" id="A0A2H3J334"/>
<dbReference type="OrthoDB" id="5599163at2759"/>
<proteinExistence type="predicted"/>
<dbReference type="OMA" id="MMNINED"/>
<reference evidence="1 2" key="1">
    <citation type="journal article" date="2012" name="Science">
        <title>The Paleozoic origin of enzymatic lignin decomposition reconstructed from 31 fungal genomes.</title>
        <authorList>
            <person name="Floudas D."/>
            <person name="Binder M."/>
            <person name="Riley R."/>
            <person name="Barry K."/>
            <person name="Blanchette R.A."/>
            <person name="Henrissat B."/>
            <person name="Martinez A.T."/>
            <person name="Otillar R."/>
            <person name="Spatafora J.W."/>
            <person name="Yadav J.S."/>
            <person name="Aerts A."/>
            <person name="Benoit I."/>
            <person name="Boyd A."/>
            <person name="Carlson A."/>
            <person name="Copeland A."/>
            <person name="Coutinho P.M."/>
            <person name="de Vries R.P."/>
            <person name="Ferreira P."/>
            <person name="Findley K."/>
            <person name="Foster B."/>
            <person name="Gaskell J."/>
            <person name="Glotzer D."/>
            <person name="Gorecki P."/>
            <person name="Heitman J."/>
            <person name="Hesse C."/>
            <person name="Hori C."/>
            <person name="Igarashi K."/>
            <person name="Jurgens J.A."/>
            <person name="Kallen N."/>
            <person name="Kersten P."/>
            <person name="Kohler A."/>
            <person name="Kuees U."/>
            <person name="Kumar T.K.A."/>
            <person name="Kuo A."/>
            <person name="LaButti K."/>
            <person name="Larrondo L.F."/>
            <person name="Lindquist E."/>
            <person name="Ling A."/>
            <person name="Lombard V."/>
            <person name="Lucas S."/>
            <person name="Lundell T."/>
            <person name="Martin R."/>
            <person name="McLaughlin D.J."/>
            <person name="Morgenstern I."/>
            <person name="Morin E."/>
            <person name="Murat C."/>
            <person name="Nagy L.G."/>
            <person name="Nolan M."/>
            <person name="Ohm R.A."/>
            <person name="Patyshakuliyeva A."/>
            <person name="Rokas A."/>
            <person name="Ruiz-Duenas F.J."/>
            <person name="Sabat G."/>
            <person name="Salamov A."/>
            <person name="Samejima M."/>
            <person name="Schmutz J."/>
            <person name="Slot J.C."/>
            <person name="St John F."/>
            <person name="Stenlid J."/>
            <person name="Sun H."/>
            <person name="Sun S."/>
            <person name="Syed K."/>
            <person name="Tsang A."/>
            <person name="Wiebenga A."/>
            <person name="Young D."/>
            <person name="Pisabarro A."/>
            <person name="Eastwood D.C."/>
            <person name="Martin F."/>
            <person name="Cullen D."/>
            <person name="Grigoriev I.V."/>
            <person name="Hibbett D.S."/>
        </authorList>
    </citation>
    <scope>NUCLEOTIDE SEQUENCE [LARGE SCALE GENOMIC DNA]</scope>
    <source>
        <strain evidence="1 2">MD-104</strain>
    </source>
</reference>
<organism evidence="1 2">
    <name type="scientific">Wolfiporia cocos (strain MD-104)</name>
    <name type="common">Brown rot fungus</name>
    <dbReference type="NCBI Taxonomy" id="742152"/>
    <lineage>
        <taxon>Eukaryota</taxon>
        <taxon>Fungi</taxon>
        <taxon>Dikarya</taxon>
        <taxon>Basidiomycota</taxon>
        <taxon>Agaricomycotina</taxon>
        <taxon>Agaricomycetes</taxon>
        <taxon>Polyporales</taxon>
        <taxon>Phaeolaceae</taxon>
        <taxon>Wolfiporia</taxon>
    </lineage>
</organism>
<accession>A0A2H3J334</accession>
<keyword evidence="2" id="KW-1185">Reference proteome</keyword>
<sequence>DNFLWPEEVCLFEQILLLNENTLAYKECHRGTFHKDYFSPYIISVVEHEPWEFVNIPIPPEIREKVIGLLKEKIAAGVYEPVNPHTAPVGFVFLIKMGNFI</sequence>
<evidence type="ECO:0000313" key="1">
    <source>
        <dbReference type="EMBL" id="PCH33149.1"/>
    </source>
</evidence>
<dbReference type="Proteomes" id="UP000218811">
    <property type="component" value="Unassembled WGS sequence"/>
</dbReference>
<feature type="non-terminal residue" evidence="1">
    <location>
        <position position="1"/>
    </location>
</feature>
<protein>
    <submittedName>
        <fullName evidence="1">Uncharacterized protein</fullName>
    </submittedName>
</protein>
<name>A0A2H3J334_WOLCO</name>
<dbReference type="EMBL" id="KB467831">
    <property type="protein sequence ID" value="PCH33149.1"/>
    <property type="molecule type" value="Genomic_DNA"/>
</dbReference>